<feature type="transmembrane region" description="Helical" evidence="9">
    <location>
        <begin position="64"/>
        <end position="86"/>
    </location>
</feature>
<evidence type="ECO:0000256" key="6">
    <source>
        <dbReference type="ARBA" id="ARBA00022989"/>
    </source>
</evidence>
<evidence type="ECO:0000256" key="4">
    <source>
        <dbReference type="ARBA" id="ARBA00022692"/>
    </source>
</evidence>
<dbReference type="PANTHER" id="PTHR11795:SF445">
    <property type="entry name" value="AMINO ACID ABC TRANSPORTER PERMEASE PROTEIN"/>
    <property type="match status" value="1"/>
</dbReference>
<comment type="caution">
    <text evidence="10">The sequence shown here is derived from an EMBL/GenBank/DDBJ whole genome shotgun (WGS) entry which is preliminary data.</text>
</comment>
<protein>
    <submittedName>
        <fullName evidence="10">Branched-chain amino acid ABC transporter permease</fullName>
    </submittedName>
</protein>
<keyword evidence="4 9" id="KW-0812">Transmembrane</keyword>
<name>A0ABS9LHV6_9BRAD</name>
<dbReference type="EMBL" id="JAKLUA010000001">
    <property type="protein sequence ID" value="MCG2666592.1"/>
    <property type="molecule type" value="Genomic_DNA"/>
</dbReference>
<reference evidence="10" key="1">
    <citation type="submission" date="2022-01" db="EMBL/GenBank/DDBJ databases">
        <title>Genome sequnece data of strain Bradyrhizobium sp. nov.</title>
        <authorList>
            <person name="Zhang J."/>
        </authorList>
    </citation>
    <scope>NUCLEOTIDE SEQUENCE</scope>
    <source>
        <strain evidence="10">WYCCWR 12774</strain>
    </source>
</reference>
<dbReference type="Proteomes" id="UP001139012">
    <property type="component" value="Unassembled WGS sequence"/>
</dbReference>
<keyword evidence="5" id="KW-0029">Amino-acid transport</keyword>
<evidence type="ECO:0000256" key="1">
    <source>
        <dbReference type="ARBA" id="ARBA00004651"/>
    </source>
</evidence>
<feature type="transmembrane region" description="Helical" evidence="9">
    <location>
        <begin position="231"/>
        <end position="253"/>
    </location>
</feature>
<feature type="transmembrane region" description="Helical" evidence="9">
    <location>
        <begin position="7"/>
        <end position="28"/>
    </location>
</feature>
<feature type="transmembrane region" description="Helical" evidence="9">
    <location>
        <begin position="259"/>
        <end position="283"/>
    </location>
</feature>
<dbReference type="InterPro" id="IPR052157">
    <property type="entry name" value="BCAA_transport_permease"/>
</dbReference>
<comment type="subcellular location">
    <subcellularLocation>
        <location evidence="1">Cell membrane</location>
        <topology evidence="1">Multi-pass membrane protein</topology>
    </subcellularLocation>
</comment>
<gene>
    <name evidence="10" type="ORF">L6637_06515</name>
</gene>
<dbReference type="InterPro" id="IPR001851">
    <property type="entry name" value="ABC_transp_permease"/>
</dbReference>
<feature type="transmembrane region" description="Helical" evidence="9">
    <location>
        <begin position="98"/>
        <end position="122"/>
    </location>
</feature>
<dbReference type="PANTHER" id="PTHR11795">
    <property type="entry name" value="BRANCHED-CHAIN AMINO ACID TRANSPORT SYSTEM PERMEASE PROTEIN LIVH"/>
    <property type="match status" value="1"/>
</dbReference>
<keyword evidence="6 9" id="KW-1133">Transmembrane helix</keyword>
<keyword evidence="2" id="KW-0813">Transport</keyword>
<dbReference type="CDD" id="cd06582">
    <property type="entry name" value="TM_PBP1_LivH_like"/>
    <property type="match status" value="1"/>
</dbReference>
<dbReference type="RefSeq" id="WP_237869665.1">
    <property type="nucleotide sequence ID" value="NZ_JAKLUA010000001.1"/>
</dbReference>
<organism evidence="10 11">
    <name type="scientific">Bradyrhizobium zhengyangense</name>
    <dbReference type="NCBI Taxonomy" id="2911009"/>
    <lineage>
        <taxon>Bacteria</taxon>
        <taxon>Pseudomonadati</taxon>
        <taxon>Pseudomonadota</taxon>
        <taxon>Alphaproteobacteria</taxon>
        <taxon>Hyphomicrobiales</taxon>
        <taxon>Nitrobacteraceae</taxon>
        <taxon>Bradyrhizobium</taxon>
    </lineage>
</organism>
<keyword evidence="3" id="KW-1003">Cell membrane</keyword>
<feature type="transmembrane region" description="Helical" evidence="9">
    <location>
        <begin position="197"/>
        <end position="219"/>
    </location>
</feature>
<dbReference type="Pfam" id="PF02653">
    <property type="entry name" value="BPD_transp_2"/>
    <property type="match status" value="1"/>
</dbReference>
<evidence type="ECO:0000256" key="3">
    <source>
        <dbReference type="ARBA" id="ARBA00022475"/>
    </source>
</evidence>
<keyword evidence="11" id="KW-1185">Reference proteome</keyword>
<sequence>MFSLDLLLDAVVIGVLLGCFYGAVSLGLSVSFGLLDVPHVAHPAFLVLASYAVYFLNENYAVDPLVAGLLITPIFFLLGLAAYRLYYETFEKRGSDASVRGIAFFFGIAFIIEVLIILQFGVDQRSVTASYIGKAWRLSDIRVPYRLLVAFAVATALTMLLTLYLSRTFMGRAIRAVAQDQEALRLMGANPIKVKQWAFGIATAVLGIAGALLIIVAPVDPTLDRAYIGRTFCVVVMAGLGSLGGTLVAAIILGVAESIVLTLFGASWAPAISFAMLLGILAVRPQGLFGRRS</sequence>
<comment type="similarity">
    <text evidence="8">Belongs to the binding-protein-dependent transport system permease family. LivHM subfamily.</text>
</comment>
<feature type="transmembrane region" description="Helical" evidence="9">
    <location>
        <begin position="40"/>
        <end position="57"/>
    </location>
</feature>
<evidence type="ECO:0000256" key="7">
    <source>
        <dbReference type="ARBA" id="ARBA00023136"/>
    </source>
</evidence>
<evidence type="ECO:0000256" key="2">
    <source>
        <dbReference type="ARBA" id="ARBA00022448"/>
    </source>
</evidence>
<accession>A0ABS9LHV6</accession>
<feature type="transmembrane region" description="Helical" evidence="9">
    <location>
        <begin position="143"/>
        <end position="165"/>
    </location>
</feature>
<evidence type="ECO:0000313" key="11">
    <source>
        <dbReference type="Proteomes" id="UP001139012"/>
    </source>
</evidence>
<evidence type="ECO:0000256" key="8">
    <source>
        <dbReference type="ARBA" id="ARBA00037998"/>
    </source>
</evidence>
<evidence type="ECO:0000313" key="10">
    <source>
        <dbReference type="EMBL" id="MCG2666592.1"/>
    </source>
</evidence>
<keyword evidence="7 9" id="KW-0472">Membrane</keyword>
<evidence type="ECO:0000256" key="5">
    <source>
        <dbReference type="ARBA" id="ARBA00022970"/>
    </source>
</evidence>
<proteinExistence type="inferred from homology"/>
<evidence type="ECO:0000256" key="9">
    <source>
        <dbReference type="SAM" id="Phobius"/>
    </source>
</evidence>